<accession>A0A9P4JT82</accession>
<dbReference type="Proteomes" id="UP000799536">
    <property type="component" value="Unassembled WGS sequence"/>
</dbReference>
<sequence length="197" mass="21510">MSHSNRTASNLTDPHVDAPVSIKQSSKCVRFSSLLSLSPTLLTVLCSPYCPLLSLLSSALLTVLCSPYCPLLFLLSPALLTVPCSPYCPLLSLLSPNVPYSPALSRTVPHCPVQSPTLTYSPLLSRTVPYSPVQSPVVKRTLSSIALLHPITNPKRRKLLPRTYLPLPLLSECTPVRNVASQVTYRKQKPLIKRSVV</sequence>
<evidence type="ECO:0000313" key="1">
    <source>
        <dbReference type="EMBL" id="KAF2204887.1"/>
    </source>
</evidence>
<comment type="caution">
    <text evidence="1">The sequence shown here is derived from an EMBL/GenBank/DDBJ whole genome shotgun (WGS) entry which is preliminary data.</text>
</comment>
<keyword evidence="2" id="KW-1185">Reference proteome</keyword>
<organism evidence="1 2">
    <name type="scientific">Delitschia confertaspora ATCC 74209</name>
    <dbReference type="NCBI Taxonomy" id="1513339"/>
    <lineage>
        <taxon>Eukaryota</taxon>
        <taxon>Fungi</taxon>
        <taxon>Dikarya</taxon>
        <taxon>Ascomycota</taxon>
        <taxon>Pezizomycotina</taxon>
        <taxon>Dothideomycetes</taxon>
        <taxon>Pleosporomycetidae</taxon>
        <taxon>Pleosporales</taxon>
        <taxon>Delitschiaceae</taxon>
        <taxon>Delitschia</taxon>
    </lineage>
</organism>
<protein>
    <submittedName>
        <fullName evidence="1">Uncharacterized protein</fullName>
    </submittedName>
</protein>
<evidence type="ECO:0000313" key="2">
    <source>
        <dbReference type="Proteomes" id="UP000799536"/>
    </source>
</evidence>
<dbReference type="EMBL" id="ML993866">
    <property type="protein sequence ID" value="KAF2204887.1"/>
    <property type="molecule type" value="Genomic_DNA"/>
</dbReference>
<proteinExistence type="predicted"/>
<reference evidence="1" key="1">
    <citation type="journal article" date="2020" name="Stud. Mycol.">
        <title>101 Dothideomycetes genomes: a test case for predicting lifestyles and emergence of pathogens.</title>
        <authorList>
            <person name="Haridas S."/>
            <person name="Albert R."/>
            <person name="Binder M."/>
            <person name="Bloem J."/>
            <person name="Labutti K."/>
            <person name="Salamov A."/>
            <person name="Andreopoulos B."/>
            <person name="Baker S."/>
            <person name="Barry K."/>
            <person name="Bills G."/>
            <person name="Bluhm B."/>
            <person name="Cannon C."/>
            <person name="Castanera R."/>
            <person name="Culley D."/>
            <person name="Daum C."/>
            <person name="Ezra D."/>
            <person name="Gonzalez J."/>
            <person name="Henrissat B."/>
            <person name="Kuo A."/>
            <person name="Liang C."/>
            <person name="Lipzen A."/>
            <person name="Lutzoni F."/>
            <person name="Magnuson J."/>
            <person name="Mondo S."/>
            <person name="Nolan M."/>
            <person name="Ohm R."/>
            <person name="Pangilinan J."/>
            <person name="Park H.-J."/>
            <person name="Ramirez L."/>
            <person name="Alfaro M."/>
            <person name="Sun H."/>
            <person name="Tritt A."/>
            <person name="Yoshinaga Y."/>
            <person name="Zwiers L.-H."/>
            <person name="Turgeon B."/>
            <person name="Goodwin S."/>
            <person name="Spatafora J."/>
            <person name="Crous P."/>
            <person name="Grigoriev I."/>
        </authorList>
    </citation>
    <scope>NUCLEOTIDE SEQUENCE</scope>
    <source>
        <strain evidence="1">ATCC 74209</strain>
    </source>
</reference>
<name>A0A9P4JT82_9PLEO</name>
<dbReference type="AlphaFoldDB" id="A0A9P4JT82"/>
<gene>
    <name evidence="1" type="ORF">GQ43DRAFT_101871</name>
</gene>